<keyword evidence="2" id="KW-1185">Reference proteome</keyword>
<dbReference type="Proteomes" id="UP000008727">
    <property type="component" value="Segment"/>
</dbReference>
<proteinExistence type="predicted"/>
<name>E5DSL3_9CAUD</name>
<organism evidence="1 2">
    <name type="scientific">Aeromonas phage 65</name>
    <dbReference type="NCBI Taxonomy" id="2919549"/>
    <lineage>
        <taxon>Viruses</taxon>
        <taxon>Duplodnaviria</taxon>
        <taxon>Heunggongvirae</taxon>
        <taxon>Uroviricota</taxon>
        <taxon>Caudoviricetes</taxon>
        <taxon>Pantevenvirales</taxon>
        <taxon>Straboviridae</taxon>
        <taxon>Emmerichvirinae</taxon>
        <taxon>Ishigurovirus</taxon>
        <taxon>Ishigurovirus osborne</taxon>
    </lineage>
</organism>
<protein>
    <submittedName>
        <fullName evidence="1">Uncharacterized protein</fullName>
    </submittedName>
</protein>
<dbReference type="RefSeq" id="YP_004301216.1">
    <property type="nucleotide sequence ID" value="NC_015251.1"/>
</dbReference>
<dbReference type="EMBL" id="GU459069">
    <property type="protein sequence ID" value="ADQ53386.1"/>
    <property type="molecule type" value="Genomic_DNA"/>
</dbReference>
<evidence type="ECO:0000313" key="1">
    <source>
        <dbReference type="EMBL" id="ADQ53386.1"/>
    </source>
</evidence>
<evidence type="ECO:0000313" key="2">
    <source>
        <dbReference type="Proteomes" id="UP000008727"/>
    </source>
</evidence>
<accession>E5DSL3</accession>
<dbReference type="KEGG" id="vg:10323656"/>
<gene>
    <name evidence="1" type="ORF">65p379</name>
</gene>
<sequence>MEPKNKQFNVLSKSPKDDYNIPNVFWNWF</sequence>
<reference evidence="1 2" key="1">
    <citation type="journal article" date="2010" name="Virol. J.">
        <title>Genomes of the T4-related bacteriophages as windows on microbial genome evolution.</title>
        <authorList>
            <person name="Petrov V.M."/>
            <person name="Ratnayaka S."/>
            <person name="Nolan J.M."/>
            <person name="Miller E.S."/>
            <person name="Karam J.D."/>
        </authorList>
    </citation>
    <scope>NUCLEOTIDE SEQUENCE [LARGE SCALE GENOMIC DNA]</scope>
</reference>